<accession>A0AAT9G7L8</accession>
<feature type="transmembrane region" description="Helical" evidence="1">
    <location>
        <begin position="21"/>
        <end position="42"/>
    </location>
</feature>
<gene>
    <name evidence="3" type="ORF">DMENIID0002_04560</name>
</gene>
<keyword evidence="1" id="KW-1133">Transmembrane helix</keyword>
<proteinExistence type="predicted"/>
<dbReference type="AlphaFoldDB" id="A0AAT9G7L8"/>
<dbReference type="EMBL" id="AP029170">
    <property type="protein sequence ID" value="BFD45810.1"/>
    <property type="molecule type" value="Genomic_DNA"/>
</dbReference>
<keyword evidence="1" id="KW-0812">Transmembrane</keyword>
<name>A0AAT9G7L8_9RICK</name>
<dbReference type="Pfam" id="PF13567">
    <property type="entry name" value="DUF4131"/>
    <property type="match status" value="1"/>
</dbReference>
<evidence type="ECO:0000313" key="3">
    <source>
        <dbReference type="EMBL" id="BFD45810.1"/>
    </source>
</evidence>
<evidence type="ECO:0000259" key="2">
    <source>
        <dbReference type="Pfam" id="PF13567"/>
    </source>
</evidence>
<sequence>MNLRDYKLIFRLAKSILEQEYHNLSLWYFVSFICGIGTYFTLSSEPSFISILAIFTISLSLIILRNNIFGRFISGIIIAFSCGMLVGKYRISNLHVVGIKKPIISQIGGTIESMKPTTHGIQIILHQVKIQKLNRSNQVLEKVRISMPAKYAQEININDSISLVAQVYKPQSSILPGGYDFGFYAYLADINATGYALSPPSNYST</sequence>
<reference evidence="3" key="1">
    <citation type="submission" date="2024-01" db="EMBL/GenBank/DDBJ databases">
        <title>Sequencing the genomes of a sandfly, Sergentomyia squamirostris, and its two endosymbionts.</title>
        <authorList>
            <person name="Itokawa K."/>
            <person name="Sanjoba C."/>
        </authorList>
    </citation>
    <scope>NUCLEOTIDE SEQUENCE</scope>
    <source>
        <strain evidence="3">RiSSQ</strain>
    </source>
</reference>
<feature type="transmembrane region" description="Helical" evidence="1">
    <location>
        <begin position="72"/>
        <end position="91"/>
    </location>
</feature>
<organism evidence="3">
    <name type="scientific">Candidatus Tisiphia endosymbiont of Sergentomyia squamirostris</name>
    <dbReference type="NCBI Taxonomy" id="3113639"/>
    <lineage>
        <taxon>Bacteria</taxon>
        <taxon>Pseudomonadati</taxon>
        <taxon>Pseudomonadota</taxon>
        <taxon>Alphaproteobacteria</taxon>
        <taxon>Rickettsiales</taxon>
        <taxon>Rickettsiaceae</taxon>
        <taxon>Rickettsieae</taxon>
        <taxon>Candidatus Tisiphia</taxon>
    </lineage>
</organism>
<dbReference type="InterPro" id="IPR025405">
    <property type="entry name" value="DUF4131"/>
</dbReference>
<evidence type="ECO:0000256" key="1">
    <source>
        <dbReference type="SAM" id="Phobius"/>
    </source>
</evidence>
<feature type="transmembrane region" description="Helical" evidence="1">
    <location>
        <begin position="48"/>
        <end position="65"/>
    </location>
</feature>
<keyword evidence="1" id="KW-0472">Membrane</keyword>
<feature type="domain" description="DUF4131" evidence="2">
    <location>
        <begin position="45"/>
        <end position="198"/>
    </location>
</feature>
<protein>
    <recommendedName>
        <fullName evidence="2">DUF4131 domain-containing protein</fullName>
    </recommendedName>
</protein>